<keyword evidence="3" id="KW-1185">Reference proteome</keyword>
<feature type="transmembrane region" description="Helical" evidence="1">
    <location>
        <begin position="86"/>
        <end position="105"/>
    </location>
</feature>
<gene>
    <name evidence="2" type="ORF">EKH79_09155</name>
</gene>
<keyword evidence="1" id="KW-0472">Membrane</keyword>
<proteinExistence type="predicted"/>
<evidence type="ECO:0000313" key="2">
    <source>
        <dbReference type="EMBL" id="RUL64580.1"/>
    </source>
</evidence>
<dbReference type="AlphaFoldDB" id="A0A432LVD3"/>
<keyword evidence="1" id="KW-0812">Transmembrane</keyword>
<evidence type="ECO:0000256" key="1">
    <source>
        <dbReference type="SAM" id="Phobius"/>
    </source>
</evidence>
<organism evidence="2 3">
    <name type="scientific">Dyella dinghuensis</name>
    <dbReference type="NCBI Taxonomy" id="1920169"/>
    <lineage>
        <taxon>Bacteria</taxon>
        <taxon>Pseudomonadati</taxon>
        <taxon>Pseudomonadota</taxon>
        <taxon>Gammaproteobacteria</taxon>
        <taxon>Lysobacterales</taxon>
        <taxon>Rhodanobacteraceae</taxon>
        <taxon>Dyella</taxon>
    </lineage>
</organism>
<dbReference type="EMBL" id="RYZR01000005">
    <property type="protein sequence ID" value="RUL64580.1"/>
    <property type="molecule type" value="Genomic_DNA"/>
</dbReference>
<keyword evidence="1" id="KW-1133">Transmembrane helix</keyword>
<name>A0A432LVD3_9GAMM</name>
<comment type="caution">
    <text evidence="2">The sequence shown here is derived from an EMBL/GenBank/DDBJ whole genome shotgun (WGS) entry which is preliminary data.</text>
</comment>
<dbReference type="Proteomes" id="UP000267077">
    <property type="component" value="Unassembled WGS sequence"/>
</dbReference>
<sequence length="127" mass="13590">MSVNNPYDAPKSSVEDVVEHSAALEQVAGGQKLIIYSILLYFVGMAMNRSFAGGLTLVCVLASLALSITGIIRLCNGMGYSTLNKVFLIISLFLPLVNLIVLVSLSIRATSRLKEAGYKVGLLGARR</sequence>
<reference evidence="2 3" key="1">
    <citation type="submission" date="2018-12" db="EMBL/GenBank/DDBJ databases">
        <title>Dyella dinghuensis sp. nov. DHOA06 and Dyella choica sp. nov. 4M-K27, isolated from forest soil.</title>
        <authorList>
            <person name="Qiu L.-H."/>
            <person name="Gao Z.-H."/>
        </authorList>
    </citation>
    <scope>NUCLEOTIDE SEQUENCE [LARGE SCALE GENOMIC DNA]</scope>
    <source>
        <strain evidence="2 3">DHOA06</strain>
    </source>
</reference>
<evidence type="ECO:0000313" key="3">
    <source>
        <dbReference type="Proteomes" id="UP000267077"/>
    </source>
</evidence>
<protein>
    <submittedName>
        <fullName evidence="2">Uncharacterized protein</fullName>
    </submittedName>
</protein>
<accession>A0A432LVD3</accession>
<feature type="transmembrane region" description="Helical" evidence="1">
    <location>
        <begin position="55"/>
        <end position="74"/>
    </location>
</feature>
<dbReference type="OrthoDB" id="6058478at2"/>